<evidence type="ECO:0000313" key="11">
    <source>
        <dbReference type="Proteomes" id="UP000183994"/>
    </source>
</evidence>
<dbReference type="AlphaFoldDB" id="A0A1M6VXC2"/>
<keyword evidence="8" id="KW-0812">Transmembrane</keyword>
<dbReference type="InterPro" id="IPR000719">
    <property type="entry name" value="Prot_kinase_dom"/>
</dbReference>
<evidence type="ECO:0000313" key="10">
    <source>
        <dbReference type="EMBL" id="SHK86038.1"/>
    </source>
</evidence>
<reference evidence="11" key="1">
    <citation type="submission" date="2016-11" db="EMBL/GenBank/DDBJ databases">
        <authorList>
            <person name="Varghese N."/>
            <person name="Submissions S."/>
        </authorList>
    </citation>
    <scope>NUCLEOTIDE SEQUENCE [LARGE SCALE GENOMIC DNA]</scope>
    <source>
        <strain evidence="11">DSM 16219</strain>
    </source>
</reference>
<feature type="domain" description="Protein kinase" evidence="9">
    <location>
        <begin position="576"/>
        <end position="837"/>
    </location>
</feature>
<evidence type="ECO:0000256" key="1">
    <source>
        <dbReference type="ARBA" id="ARBA00012513"/>
    </source>
</evidence>
<dbReference type="Gene3D" id="1.10.510.10">
    <property type="entry name" value="Transferase(Phosphotransferase) domain 1"/>
    <property type="match status" value="1"/>
</dbReference>
<dbReference type="InterPro" id="IPR008271">
    <property type="entry name" value="Ser/Thr_kinase_AS"/>
</dbReference>
<dbReference type="InterPro" id="IPR011009">
    <property type="entry name" value="Kinase-like_dom_sf"/>
</dbReference>
<proteinExistence type="predicted"/>
<feature type="transmembrane region" description="Helical" evidence="8">
    <location>
        <begin position="426"/>
        <end position="450"/>
    </location>
</feature>
<dbReference type="GO" id="GO:0005524">
    <property type="term" value="F:ATP binding"/>
    <property type="evidence" value="ECO:0007669"/>
    <property type="project" value="UniProtKB-UniRule"/>
</dbReference>
<feature type="binding site" evidence="7">
    <location>
        <position position="605"/>
    </location>
    <ligand>
        <name>ATP</name>
        <dbReference type="ChEBI" id="CHEBI:30616"/>
    </ligand>
</feature>
<organism evidence="10 11">
    <name type="scientific">Desulfatibacillum alkenivorans DSM 16219</name>
    <dbReference type="NCBI Taxonomy" id="1121393"/>
    <lineage>
        <taxon>Bacteria</taxon>
        <taxon>Pseudomonadati</taxon>
        <taxon>Thermodesulfobacteriota</taxon>
        <taxon>Desulfobacteria</taxon>
        <taxon>Desulfobacterales</taxon>
        <taxon>Desulfatibacillaceae</taxon>
        <taxon>Desulfatibacillum</taxon>
    </lineage>
</organism>
<dbReference type="SUPFAM" id="SSF56112">
    <property type="entry name" value="Protein kinase-like (PK-like)"/>
    <property type="match status" value="1"/>
</dbReference>
<evidence type="ECO:0000256" key="2">
    <source>
        <dbReference type="ARBA" id="ARBA00022527"/>
    </source>
</evidence>
<feature type="transmembrane region" description="Helical" evidence="8">
    <location>
        <begin position="373"/>
        <end position="393"/>
    </location>
</feature>
<evidence type="ECO:0000256" key="7">
    <source>
        <dbReference type="PROSITE-ProRule" id="PRU10141"/>
    </source>
</evidence>
<dbReference type="EC" id="2.7.11.1" evidence="1"/>
<dbReference type="PROSITE" id="PS00107">
    <property type="entry name" value="PROTEIN_KINASE_ATP"/>
    <property type="match status" value="1"/>
</dbReference>
<dbReference type="Gene3D" id="3.30.200.20">
    <property type="entry name" value="Phosphorylase Kinase, domain 1"/>
    <property type="match status" value="1"/>
</dbReference>
<keyword evidence="4 7" id="KW-0547">Nucleotide-binding</keyword>
<dbReference type="PROSITE" id="PS50011">
    <property type="entry name" value="PROTEIN_KINASE_DOM"/>
    <property type="match status" value="1"/>
</dbReference>
<dbReference type="STRING" id="1121393.SAMN02745216_04203"/>
<evidence type="ECO:0000256" key="8">
    <source>
        <dbReference type="SAM" id="Phobius"/>
    </source>
</evidence>
<dbReference type="PROSITE" id="PS00108">
    <property type="entry name" value="PROTEIN_KINASE_ST"/>
    <property type="match status" value="1"/>
</dbReference>
<dbReference type="PANTHER" id="PTHR43289">
    <property type="entry name" value="MITOGEN-ACTIVATED PROTEIN KINASE KINASE KINASE 20-RELATED"/>
    <property type="match status" value="1"/>
</dbReference>
<feature type="transmembrane region" description="Helical" evidence="8">
    <location>
        <begin position="400"/>
        <end position="420"/>
    </location>
</feature>
<protein>
    <recommendedName>
        <fullName evidence="1">non-specific serine/threonine protein kinase</fullName>
        <ecNumber evidence="1">2.7.11.1</ecNumber>
    </recommendedName>
</protein>
<evidence type="ECO:0000259" key="9">
    <source>
        <dbReference type="PROSITE" id="PS50011"/>
    </source>
</evidence>
<dbReference type="Pfam" id="PF05226">
    <property type="entry name" value="CHASE2"/>
    <property type="match status" value="1"/>
</dbReference>
<evidence type="ECO:0000256" key="3">
    <source>
        <dbReference type="ARBA" id="ARBA00022679"/>
    </source>
</evidence>
<dbReference type="CDD" id="cd14014">
    <property type="entry name" value="STKc_PknB_like"/>
    <property type="match status" value="1"/>
</dbReference>
<dbReference type="RefSeq" id="WP_073478229.1">
    <property type="nucleotide sequence ID" value="NZ_FQZU01000036.1"/>
</dbReference>
<dbReference type="GO" id="GO:0004674">
    <property type="term" value="F:protein serine/threonine kinase activity"/>
    <property type="evidence" value="ECO:0007669"/>
    <property type="project" value="UniProtKB-KW"/>
</dbReference>
<dbReference type="OrthoDB" id="9801841at2"/>
<keyword evidence="11" id="KW-1185">Reference proteome</keyword>
<sequence length="854" mass="93708">MGVLRKHPAVFLGLFIMLLFFVLNAVRVEFLDALDNKLYDIAMNIRGDFEAPSDVVLVEVDEESIKRLGRWPWPRTILAEGIDIIGQGQPKVIGLNVILSEAQTTDSVEILEALKEMFSTAFGDVQDPELQERAGVFMQSMNEAQQALDFDGALASAMDMAGNVVLPVYYSMSDAVPPPDEPNEALYPLALSLEIPDGTLVPYPASEIILPIDQFLYACIGIGHINVSPDPDGVVRREVLYFNGGGVNEVLPIPSYTVSLLWHYLGAGQDEATAALGYGLRIKGREIPTLADGSIMVSYKGPPGAFQSYSFFEVANGSVKPAVFKNKLVILTITAPGITDLLSTPTGDMTPGEFSANSIWTMLNNDFIQQPPWTGTAQLAFILVIGLLSALVLPRIKALFAALIFIVLLFGLAGGSFYMLTASGVWMPVMYAIIQLILSYIGAVTIQYFVSETGMEKAKGESAETNRMLGLSFQNQGMLDMAFDKFRRVPVDDEVKDLLYNLALDFERKRQFNKAASVYEYIEEHDQKFKDVAQRKTKLMQASETMVFGPGILGGGGVSDTLISEGSDTKPTLGRYEVSKMLGKGAMGIVYLGKDPRINRTTAIKTVRFSDDFQEEEAAKMKEKFFREAESAGTLSHPNIVTIYDAGEEQDLAYIAMEFLEGGDLEDHIKPDKLLPMRKVIGHMADICDALDYAHSKGIVHRDIKPANIMLLKTGVCKITDFGIARITATSQTQTGVVKGTPYYMSPEQIAGQKVDGRSDIFSVGVMTYQLLTGKLPFHGDSVAALMHQIMNVAHPDPRQFNPKIPKPLAAIINKALEKDRDKRYQKAGQMASHLRQLGQRIDAMAAQKKEGGA</sequence>
<dbReference type="FunFam" id="1.10.510.10:FF:000021">
    <property type="entry name" value="Serine/threonine protein kinase"/>
    <property type="match status" value="1"/>
</dbReference>
<name>A0A1M6VXC2_9BACT</name>
<dbReference type="SMART" id="SM01080">
    <property type="entry name" value="CHASE2"/>
    <property type="match status" value="1"/>
</dbReference>
<keyword evidence="6 7" id="KW-0067">ATP-binding</keyword>
<keyword evidence="3" id="KW-0808">Transferase</keyword>
<dbReference type="EMBL" id="FQZU01000036">
    <property type="protein sequence ID" value="SHK86038.1"/>
    <property type="molecule type" value="Genomic_DNA"/>
</dbReference>
<evidence type="ECO:0000256" key="4">
    <source>
        <dbReference type="ARBA" id="ARBA00022741"/>
    </source>
</evidence>
<keyword evidence="8" id="KW-1133">Transmembrane helix</keyword>
<keyword evidence="8" id="KW-0472">Membrane</keyword>
<keyword evidence="5 10" id="KW-0418">Kinase</keyword>
<evidence type="ECO:0000256" key="5">
    <source>
        <dbReference type="ARBA" id="ARBA00022777"/>
    </source>
</evidence>
<dbReference type="Pfam" id="PF00069">
    <property type="entry name" value="Pkinase"/>
    <property type="match status" value="1"/>
</dbReference>
<dbReference type="SMART" id="SM00220">
    <property type="entry name" value="S_TKc"/>
    <property type="match status" value="1"/>
</dbReference>
<dbReference type="InterPro" id="IPR017441">
    <property type="entry name" value="Protein_kinase_ATP_BS"/>
</dbReference>
<dbReference type="InterPro" id="IPR007890">
    <property type="entry name" value="CHASE2"/>
</dbReference>
<gene>
    <name evidence="10" type="ORF">SAMN02745216_04203</name>
</gene>
<evidence type="ECO:0000256" key="6">
    <source>
        <dbReference type="ARBA" id="ARBA00022840"/>
    </source>
</evidence>
<keyword evidence="2 10" id="KW-0723">Serine/threonine-protein kinase</keyword>
<dbReference type="Proteomes" id="UP000183994">
    <property type="component" value="Unassembled WGS sequence"/>
</dbReference>
<dbReference type="PANTHER" id="PTHR43289:SF30">
    <property type="entry name" value="NON-SPECIFIC SERINE_THREONINE PROTEIN KINASE"/>
    <property type="match status" value="1"/>
</dbReference>
<accession>A0A1M6VXC2</accession>